<dbReference type="AlphaFoldDB" id="A0A1Y1I8G3"/>
<dbReference type="OrthoDB" id="513929at2759"/>
<keyword evidence="1" id="KW-1133">Transmembrane helix</keyword>
<proteinExistence type="predicted"/>
<keyword evidence="3" id="KW-1185">Reference proteome</keyword>
<evidence type="ECO:0000313" key="3">
    <source>
        <dbReference type="Proteomes" id="UP000054558"/>
    </source>
</evidence>
<evidence type="ECO:0000313" key="2">
    <source>
        <dbReference type="EMBL" id="GAQ87264.1"/>
    </source>
</evidence>
<name>A0A1Y1I8G3_KLENI</name>
<sequence length="193" mass="20837">MHATARLPSRCSFQNCQNVSFSHGRPNVVSFLWLSSLSPNGLKLKAPLCKGESATRGSPQQVAIIASKHCSYSKQKGFPSNFSHQTQGNGLATTGRYLQSHWQQRQSREGHTTVPGATNDKVEGDVTSLTGEDVQYLLKLFASCTVGAIVVKYGSILLPGLTTPNLVQAVFMIFAPCLVVAMLLQIQSNKGSK</sequence>
<dbReference type="Proteomes" id="UP000054558">
    <property type="component" value="Unassembled WGS sequence"/>
</dbReference>
<feature type="transmembrane region" description="Helical" evidence="1">
    <location>
        <begin position="166"/>
        <end position="184"/>
    </location>
</feature>
<feature type="transmembrane region" description="Helical" evidence="1">
    <location>
        <begin position="136"/>
        <end position="154"/>
    </location>
</feature>
<reference evidence="2 3" key="1">
    <citation type="journal article" date="2014" name="Nat. Commun.">
        <title>Klebsormidium flaccidum genome reveals primary factors for plant terrestrial adaptation.</title>
        <authorList>
            <person name="Hori K."/>
            <person name="Maruyama F."/>
            <person name="Fujisawa T."/>
            <person name="Togashi T."/>
            <person name="Yamamoto N."/>
            <person name="Seo M."/>
            <person name="Sato S."/>
            <person name="Yamada T."/>
            <person name="Mori H."/>
            <person name="Tajima N."/>
            <person name="Moriyama T."/>
            <person name="Ikeuchi M."/>
            <person name="Watanabe M."/>
            <person name="Wada H."/>
            <person name="Kobayashi K."/>
            <person name="Saito M."/>
            <person name="Masuda T."/>
            <person name="Sasaki-Sekimoto Y."/>
            <person name="Mashiguchi K."/>
            <person name="Awai K."/>
            <person name="Shimojima M."/>
            <person name="Masuda S."/>
            <person name="Iwai M."/>
            <person name="Nobusawa T."/>
            <person name="Narise T."/>
            <person name="Kondo S."/>
            <person name="Saito H."/>
            <person name="Sato R."/>
            <person name="Murakawa M."/>
            <person name="Ihara Y."/>
            <person name="Oshima-Yamada Y."/>
            <person name="Ohtaka K."/>
            <person name="Satoh M."/>
            <person name="Sonobe K."/>
            <person name="Ishii M."/>
            <person name="Ohtani R."/>
            <person name="Kanamori-Sato M."/>
            <person name="Honoki R."/>
            <person name="Miyazaki D."/>
            <person name="Mochizuki H."/>
            <person name="Umetsu J."/>
            <person name="Higashi K."/>
            <person name="Shibata D."/>
            <person name="Kamiya Y."/>
            <person name="Sato N."/>
            <person name="Nakamura Y."/>
            <person name="Tabata S."/>
            <person name="Ida S."/>
            <person name="Kurokawa K."/>
            <person name="Ohta H."/>
        </authorList>
    </citation>
    <scope>NUCLEOTIDE SEQUENCE [LARGE SCALE GENOMIC DNA]</scope>
    <source>
        <strain evidence="2 3">NIES-2285</strain>
    </source>
</reference>
<gene>
    <name evidence="2" type="ORF">KFL_003420030</name>
</gene>
<keyword evidence="1" id="KW-0472">Membrane</keyword>
<dbReference type="EMBL" id="DF237291">
    <property type="protein sequence ID" value="GAQ87264.1"/>
    <property type="molecule type" value="Genomic_DNA"/>
</dbReference>
<protein>
    <submittedName>
        <fullName evidence="2">Uncharacterized protein</fullName>
    </submittedName>
</protein>
<dbReference type="PANTHER" id="PTHR37224">
    <property type="entry name" value="OS02G0804400 PROTEIN"/>
    <property type="match status" value="1"/>
</dbReference>
<keyword evidence="1" id="KW-0812">Transmembrane</keyword>
<organism evidence="2 3">
    <name type="scientific">Klebsormidium nitens</name>
    <name type="common">Green alga</name>
    <name type="synonym">Ulothrix nitens</name>
    <dbReference type="NCBI Taxonomy" id="105231"/>
    <lineage>
        <taxon>Eukaryota</taxon>
        <taxon>Viridiplantae</taxon>
        <taxon>Streptophyta</taxon>
        <taxon>Klebsormidiophyceae</taxon>
        <taxon>Klebsormidiales</taxon>
        <taxon>Klebsormidiaceae</taxon>
        <taxon>Klebsormidium</taxon>
    </lineage>
</organism>
<evidence type="ECO:0000256" key="1">
    <source>
        <dbReference type="SAM" id="Phobius"/>
    </source>
</evidence>
<accession>A0A1Y1I8G3</accession>